<dbReference type="AlphaFoldDB" id="A0A5S4TNZ9"/>
<organism evidence="1 2">
    <name type="scientific">Streptococcus pyogenes</name>
    <dbReference type="NCBI Taxonomy" id="1314"/>
    <lineage>
        <taxon>Bacteria</taxon>
        <taxon>Bacillati</taxon>
        <taxon>Bacillota</taxon>
        <taxon>Bacilli</taxon>
        <taxon>Lactobacillales</taxon>
        <taxon>Streptococcaceae</taxon>
        <taxon>Streptococcus</taxon>
    </lineage>
</organism>
<comment type="caution">
    <text evidence="1">The sequence shown here is derived from an EMBL/GenBank/DDBJ whole genome shotgun (WGS) entry which is preliminary data.</text>
</comment>
<name>A0A5S4TNZ9_STRPY</name>
<evidence type="ECO:0000313" key="2">
    <source>
        <dbReference type="Proteomes" id="UP000325300"/>
    </source>
</evidence>
<gene>
    <name evidence="1" type="ORF">E0F67_02950</name>
</gene>
<dbReference type="Pfam" id="PF04860">
    <property type="entry name" value="Phage_portal"/>
    <property type="match status" value="1"/>
</dbReference>
<dbReference type="InterPro" id="IPR006944">
    <property type="entry name" value="Phage/GTA_portal"/>
</dbReference>
<accession>A0A5S4TNZ9</accession>
<protein>
    <submittedName>
        <fullName evidence="1">Phage portal protein</fullName>
    </submittedName>
</protein>
<evidence type="ECO:0000313" key="1">
    <source>
        <dbReference type="EMBL" id="TYK96025.1"/>
    </source>
</evidence>
<dbReference type="Proteomes" id="UP000325300">
    <property type="component" value="Unassembled WGS sequence"/>
</dbReference>
<sequence>MGLLDLIERKRARDKPQNSYEGQDFSYLFGRTTSGENVDEFKAMQTTAVYACVRILAEAVASLPIHIYERTENGKEKKLDHPLYFLLHDEPNPEMSSFIFRETIMSHLLIWGNAYVQIIRDKSGMVSLLLKQKASVLIRKLLLIIWQRMP</sequence>
<proteinExistence type="predicted"/>
<dbReference type="EMBL" id="SJLI01000001">
    <property type="protein sequence ID" value="TYK96025.1"/>
    <property type="molecule type" value="Genomic_DNA"/>
</dbReference>
<reference evidence="1 2" key="1">
    <citation type="submission" date="2019-02" db="EMBL/GenBank/DDBJ databases">
        <title>Novel genomic isolates of S. pyogenes and S. dysgalactiae subsp. equisimilis associated to necrotising fasciitis (NSTI).</title>
        <authorList>
            <person name="Barrantes I."/>
        </authorList>
    </citation>
    <scope>NUCLEOTIDE SEQUENCE [LARGE SCALE GENOMIC DNA]</scope>
    <source>
        <strain evidence="1 2">SPY5003</strain>
    </source>
</reference>